<name>A0ABV5WJS9_9BACI</name>
<feature type="transmembrane region" description="Helical" evidence="1">
    <location>
        <begin position="522"/>
        <end position="540"/>
    </location>
</feature>
<dbReference type="InterPro" id="IPR027463">
    <property type="entry name" value="AcrB_DN_DC_subdom"/>
</dbReference>
<dbReference type="Proteomes" id="UP001589609">
    <property type="component" value="Unassembled WGS sequence"/>
</dbReference>
<protein>
    <submittedName>
        <fullName evidence="2">Efflux RND transporter permease subunit</fullName>
    </submittedName>
</protein>
<keyword evidence="1" id="KW-0812">Transmembrane</keyword>
<organism evidence="2 3">
    <name type="scientific">Ectobacillus funiculus</name>
    <dbReference type="NCBI Taxonomy" id="137993"/>
    <lineage>
        <taxon>Bacteria</taxon>
        <taxon>Bacillati</taxon>
        <taxon>Bacillota</taxon>
        <taxon>Bacilli</taxon>
        <taxon>Bacillales</taxon>
        <taxon>Bacillaceae</taxon>
        <taxon>Ectobacillus</taxon>
    </lineage>
</organism>
<dbReference type="RefSeq" id="WP_379951153.1">
    <property type="nucleotide sequence ID" value="NZ_JBHMAF010000174.1"/>
</dbReference>
<feature type="transmembrane region" description="Helical" evidence="1">
    <location>
        <begin position="969"/>
        <end position="985"/>
    </location>
</feature>
<dbReference type="SUPFAM" id="SSF82714">
    <property type="entry name" value="Multidrug efflux transporter AcrB TolC docking domain, DN and DC subdomains"/>
    <property type="match status" value="1"/>
</dbReference>
<feature type="transmembrane region" description="Helical" evidence="1">
    <location>
        <begin position="422"/>
        <end position="454"/>
    </location>
</feature>
<proteinExistence type="predicted"/>
<sequence>MKKLVEGTMQRGILMIVCTLIILAWGGISAFQMQRDYLPGINNTTLSVSMRVPGYQAAQVKQQVTDSLASAVKTVDGLSNVETTSYDGGLFMSLYFPMNTDMKQAEDQVNKALANADLPSTITSTPSVTRLTTSSFPILTYSVTSSNLDESTLRSTAAQEIVKQLKSVPGVADVSLFGGAKDGYVLTVRMKDLVKNGLTLDDVNKSFSMALPMMPQGNIVNNQLSIPVSFDGLPLTEQQMENATIKNKEGKAIPVSVFGTISHSLNDVKTVSRTNGAPSVQLNVIKTPSANITDVADQVKDRVAQLHLDTVNPKDVSFQVLLDREKELNNSLFGLVREGLLGCLFSMICVFFFFRNVRSTLLIAISLPISLLATTAFLKSMGITLNILTVSGLIVAMGRIVDDSIVILDNMYRKREEEKEKSLLSVLASAVVEMIPAILGSTLTTIAVYIPIAFVGGVISASYSGFAWSVVIALVISFFVAMLVIPALTFMGWKGGNGEKQTVKLDSKMRPILQSAFKHKKAMIIVSILVFLAAGIYSAFLPVSLLPSGKIGQIAIKAELPKGSTLIQVDSEVQKIEKALLANPKVAAYSSNFGSTMTPQSDDVFDQGGGFITYPNVANLSVVLKNDKDADSVIKELQKQLPTLSKLVTYTVTSQNISGDDSQMRILFTGSDQATLDNVAQEARTNLSKVADLSVDGKVDLTNGAPKYKVIFDQKAIQDKGLNVTDILTVINRYMSQSKDATITVDHKALPVDQYLDQIASGENSTITLNASADDVLASLAAEPFNGNNGEVVRFDQIAKITKDQSPSTISERDGQPFSLVTAQITSHDISKVSSQAEKALSNMKLPKDVTYSMGGISEQVKEMIFDMFVAVAFSILLVLLITSSIFKGWRAPLSVLLSIPLALSGVVIALTLFHGEWNLAALIGVLMLTGIVVTNGIVLTDKIERNRKEGMPVKEAVLNGSLSRIRPILMTAAATILTLLPLAFSHNADTVISQTLGIVVIGGMVTSTINSFIIIPIIYEWLHKNYTHTKIAITKNDKNLS</sequence>
<accession>A0ABV5WJS9</accession>
<feature type="transmembrane region" description="Helical" evidence="1">
    <location>
        <begin position="466"/>
        <end position="491"/>
    </location>
</feature>
<feature type="transmembrane region" description="Helical" evidence="1">
    <location>
        <begin position="864"/>
        <end position="882"/>
    </location>
</feature>
<comment type="caution">
    <text evidence="2">The sequence shown here is derived from an EMBL/GenBank/DDBJ whole genome shotgun (WGS) entry which is preliminary data.</text>
</comment>
<dbReference type="SUPFAM" id="SSF82866">
    <property type="entry name" value="Multidrug efflux transporter AcrB transmembrane domain"/>
    <property type="match status" value="2"/>
</dbReference>
<feature type="transmembrane region" description="Helical" evidence="1">
    <location>
        <begin position="12"/>
        <end position="31"/>
    </location>
</feature>
<feature type="transmembrane region" description="Helical" evidence="1">
    <location>
        <begin position="332"/>
        <end position="354"/>
    </location>
</feature>
<dbReference type="Pfam" id="PF00873">
    <property type="entry name" value="ACR_tran"/>
    <property type="match status" value="1"/>
</dbReference>
<evidence type="ECO:0000313" key="3">
    <source>
        <dbReference type="Proteomes" id="UP001589609"/>
    </source>
</evidence>
<dbReference type="InterPro" id="IPR001036">
    <property type="entry name" value="Acrflvin-R"/>
</dbReference>
<dbReference type="Gene3D" id="1.20.1640.10">
    <property type="entry name" value="Multidrug efflux transporter AcrB transmembrane domain"/>
    <property type="match status" value="2"/>
</dbReference>
<evidence type="ECO:0000256" key="1">
    <source>
        <dbReference type="SAM" id="Phobius"/>
    </source>
</evidence>
<dbReference type="SUPFAM" id="SSF82693">
    <property type="entry name" value="Multidrug efflux transporter AcrB pore domain, PN1, PN2, PC1 and PC2 subdomains"/>
    <property type="match status" value="2"/>
</dbReference>
<dbReference type="Gene3D" id="3.30.70.1430">
    <property type="entry name" value="Multidrug efflux transporter AcrB pore domain"/>
    <property type="match status" value="2"/>
</dbReference>
<feature type="transmembrane region" description="Helical" evidence="1">
    <location>
        <begin position="383"/>
        <end position="401"/>
    </location>
</feature>
<dbReference type="PRINTS" id="PR00702">
    <property type="entry name" value="ACRIFLAVINRP"/>
</dbReference>
<feature type="transmembrane region" description="Helical" evidence="1">
    <location>
        <begin position="894"/>
        <end position="914"/>
    </location>
</feature>
<dbReference type="Gene3D" id="3.30.70.1440">
    <property type="entry name" value="Multidrug efflux transporter AcrB pore domain"/>
    <property type="match status" value="1"/>
</dbReference>
<feature type="transmembrane region" description="Helical" evidence="1">
    <location>
        <begin position="361"/>
        <end position="377"/>
    </location>
</feature>
<keyword evidence="3" id="KW-1185">Reference proteome</keyword>
<reference evidence="2 3" key="1">
    <citation type="submission" date="2024-09" db="EMBL/GenBank/DDBJ databases">
        <authorList>
            <person name="Sun Q."/>
            <person name="Mori K."/>
        </authorList>
    </citation>
    <scope>NUCLEOTIDE SEQUENCE [LARGE SCALE GENOMIC DNA]</scope>
    <source>
        <strain evidence="2 3">JCM 11201</strain>
    </source>
</reference>
<keyword evidence="1" id="KW-1133">Transmembrane helix</keyword>
<dbReference type="PANTHER" id="PTHR32063">
    <property type="match status" value="1"/>
</dbReference>
<feature type="transmembrane region" description="Helical" evidence="1">
    <location>
        <begin position="997"/>
        <end position="1020"/>
    </location>
</feature>
<dbReference type="EMBL" id="JBHMAF010000174">
    <property type="protein sequence ID" value="MFB9760879.1"/>
    <property type="molecule type" value="Genomic_DNA"/>
</dbReference>
<dbReference type="Gene3D" id="3.30.70.1320">
    <property type="entry name" value="Multidrug efflux transporter AcrB pore domain like"/>
    <property type="match status" value="1"/>
</dbReference>
<keyword evidence="1" id="KW-0472">Membrane</keyword>
<dbReference type="Gene3D" id="3.30.2090.10">
    <property type="entry name" value="Multidrug efflux transporter AcrB TolC docking domain, DN and DC subdomains"/>
    <property type="match status" value="2"/>
</dbReference>
<gene>
    <name evidence="2" type="ORF">ACFFMS_21640</name>
</gene>
<feature type="transmembrane region" description="Helical" evidence="1">
    <location>
        <begin position="920"/>
        <end position="940"/>
    </location>
</feature>
<evidence type="ECO:0000313" key="2">
    <source>
        <dbReference type="EMBL" id="MFB9760879.1"/>
    </source>
</evidence>
<dbReference type="PANTHER" id="PTHR32063:SF0">
    <property type="entry name" value="SWARMING MOTILITY PROTEIN SWRC"/>
    <property type="match status" value="1"/>
</dbReference>